<reference evidence="2 3" key="1">
    <citation type="submission" date="2012-09" db="EMBL/GenBank/DDBJ databases">
        <title>Genome Sequence of alkane-degrading Bacterium Alcanivorax venustensis ISO4.</title>
        <authorList>
            <person name="Lai Q."/>
            <person name="Shao Z."/>
        </authorList>
    </citation>
    <scope>NUCLEOTIDE SEQUENCE [LARGE SCALE GENOMIC DNA]</scope>
    <source>
        <strain evidence="2 3">ISO4</strain>
    </source>
</reference>
<name>A0ABS0AGV2_9GAMM</name>
<accession>A0ABS0AGV2</accession>
<keyword evidence="1" id="KW-0175">Coiled coil</keyword>
<keyword evidence="3" id="KW-1185">Reference proteome</keyword>
<gene>
    <name evidence="2" type="ORF">ISO4_01938</name>
</gene>
<protein>
    <submittedName>
        <fullName evidence="2">Uncharacterized protein</fullName>
    </submittedName>
</protein>
<proteinExistence type="predicted"/>
<dbReference type="RefSeq" id="WP_194856080.1">
    <property type="nucleotide sequence ID" value="NZ_ARXR01000014.1"/>
</dbReference>
<evidence type="ECO:0000256" key="1">
    <source>
        <dbReference type="SAM" id="Coils"/>
    </source>
</evidence>
<feature type="coiled-coil region" evidence="1">
    <location>
        <begin position="10"/>
        <end position="44"/>
    </location>
</feature>
<dbReference type="Proteomes" id="UP000644441">
    <property type="component" value="Unassembled WGS sequence"/>
</dbReference>
<evidence type="ECO:0000313" key="3">
    <source>
        <dbReference type="Proteomes" id="UP000644441"/>
    </source>
</evidence>
<sequence>MSDHEDYDDFDDYKQEAQELLSTIEQVEETLSVMTTVVSQLKEQVATHIDDGDDTVEMSAEEFLEQCENAEGTWH</sequence>
<evidence type="ECO:0000313" key="2">
    <source>
        <dbReference type="EMBL" id="MBF5053336.1"/>
    </source>
</evidence>
<organism evidence="2 3">
    <name type="scientific">Alloalcanivorax venustensis ISO4</name>
    <dbReference type="NCBI Taxonomy" id="1177184"/>
    <lineage>
        <taxon>Bacteria</taxon>
        <taxon>Pseudomonadati</taxon>
        <taxon>Pseudomonadota</taxon>
        <taxon>Gammaproteobacteria</taxon>
        <taxon>Oceanospirillales</taxon>
        <taxon>Alcanivoracaceae</taxon>
        <taxon>Alloalcanivorax</taxon>
    </lineage>
</organism>
<comment type="caution">
    <text evidence="2">The sequence shown here is derived from an EMBL/GenBank/DDBJ whole genome shotgun (WGS) entry which is preliminary data.</text>
</comment>
<dbReference type="EMBL" id="ARXR01000014">
    <property type="protein sequence ID" value="MBF5053336.1"/>
    <property type="molecule type" value="Genomic_DNA"/>
</dbReference>